<dbReference type="EMBL" id="CP022047">
    <property type="protein sequence ID" value="ASE35730.1"/>
    <property type="molecule type" value="Genomic_DNA"/>
</dbReference>
<evidence type="ECO:0000313" key="10">
    <source>
        <dbReference type="EMBL" id="ASE35730.1"/>
    </source>
</evidence>
<protein>
    <recommendedName>
        <fullName evidence="8">Bcr/CflA family efflux transporter</fullName>
    </recommendedName>
</protein>
<reference evidence="11" key="1">
    <citation type="submission" date="2017-06" db="EMBL/GenBank/DDBJ databases">
        <title>FDA dAtabase for Regulatory Grade micrObial Sequences (FDA-ARGOS): Supporting development and validation of Infectious Disease Dx tests.</title>
        <authorList>
            <person name="Goldberg B."/>
            <person name="Campos J."/>
            <person name="Tallon L."/>
            <person name="Sadzewicz L."/>
            <person name="Sengamalay N."/>
            <person name="Ott S."/>
            <person name="Godinez A."/>
            <person name="Nagaraj S."/>
            <person name="Vavikolanu K."/>
            <person name="Nadendla S."/>
            <person name="George J."/>
            <person name="Geyer C."/>
            <person name="Sichtig H."/>
        </authorList>
    </citation>
    <scope>NUCLEOTIDE SEQUENCE [LARGE SCALE GENOMIC DNA]</scope>
    <source>
        <strain evidence="11">FDAARGOS_285</strain>
        <plasmid evidence="11">unnamed1</plasmid>
    </source>
</reference>
<feature type="transmembrane region" description="Helical" evidence="8">
    <location>
        <begin position="159"/>
        <end position="183"/>
    </location>
</feature>
<feature type="transmembrane region" description="Helical" evidence="8">
    <location>
        <begin position="49"/>
        <end position="66"/>
    </location>
</feature>
<geneLocation type="plasmid" evidence="10 11">
    <name>unnamed1</name>
</geneLocation>
<dbReference type="Proteomes" id="UP000197058">
    <property type="component" value="Plasmid unnamed1"/>
</dbReference>
<sequence>MKKNIENSKTSILLLIVLVAFPQISETIFSPSLPSISKMFKISMSNAQLTMSVYFISFAIGVFFFGRISDRIGRRKAMLYGLLLYFIGNIFCLLSSNIELLLLARFVQAFGASVGSVITQTILRENYTGVERHKLFAKISAALAFTPAIGPLIGGSADYYFGVRIVFLILVLMSIFIFIYAFICLSESNQMKLDSAPLLPILRRFMKNRRVWKYGILVGGINGIIFSYYSEAPFIFTQYFKLTSAMYGFLGIVVALASIAGAYLSKQLLDILVAEKIILLGLIIMIFGCFLVFVVNFLPEFLQLLMMIVSVFIVLFGMGISLPNSLSLALVDFQDVIGTASAIFSLGYYLFVSIIIYGMSVFHNGTIWAMPIYFFIIGVIMFLSSYTLVDHTSKHKKSSYI</sequence>
<accession>A0AAI8DL05</accession>
<dbReference type="PROSITE" id="PS50850">
    <property type="entry name" value="MFS"/>
    <property type="match status" value="1"/>
</dbReference>
<dbReference type="KEGG" id="sscu:CEP64_14030"/>
<name>A0AAI8DL05_MAMSC</name>
<gene>
    <name evidence="10" type="ORF">CEP64_14030</name>
</gene>
<comment type="similarity">
    <text evidence="2 8">Belongs to the major facilitator superfamily. Bcr/CmlA family.</text>
</comment>
<dbReference type="InterPro" id="IPR050189">
    <property type="entry name" value="MFS_Efflux_Transporters"/>
</dbReference>
<keyword evidence="4 8" id="KW-1003">Cell membrane</keyword>
<evidence type="ECO:0000256" key="2">
    <source>
        <dbReference type="ARBA" id="ARBA00006236"/>
    </source>
</evidence>
<feature type="transmembrane region" description="Helical" evidence="8">
    <location>
        <begin position="135"/>
        <end position="153"/>
    </location>
</feature>
<dbReference type="GO" id="GO:0042910">
    <property type="term" value="F:xenobiotic transmembrane transporter activity"/>
    <property type="evidence" value="ECO:0007669"/>
    <property type="project" value="InterPro"/>
</dbReference>
<feature type="transmembrane region" description="Helical" evidence="8">
    <location>
        <begin position="78"/>
        <end position="96"/>
    </location>
</feature>
<feature type="transmembrane region" description="Helical" evidence="8">
    <location>
        <begin position="277"/>
        <end position="298"/>
    </location>
</feature>
<keyword evidence="10" id="KW-0614">Plasmid</keyword>
<dbReference type="InterPro" id="IPR020846">
    <property type="entry name" value="MFS_dom"/>
</dbReference>
<dbReference type="RefSeq" id="WP_088592822.1">
    <property type="nucleotide sequence ID" value="NZ_CP022047.2"/>
</dbReference>
<feature type="transmembrane region" description="Helical" evidence="8">
    <location>
        <begin position="336"/>
        <end position="359"/>
    </location>
</feature>
<feature type="domain" description="Major facilitator superfamily (MFS) profile" evidence="9">
    <location>
        <begin position="11"/>
        <end position="396"/>
    </location>
</feature>
<proteinExistence type="inferred from homology"/>
<evidence type="ECO:0000256" key="8">
    <source>
        <dbReference type="RuleBase" id="RU365088"/>
    </source>
</evidence>
<evidence type="ECO:0000256" key="4">
    <source>
        <dbReference type="ARBA" id="ARBA00022475"/>
    </source>
</evidence>
<organism evidence="10 11">
    <name type="scientific">Mammaliicoccus sciuri</name>
    <name type="common">Staphylococcus sciuri</name>
    <dbReference type="NCBI Taxonomy" id="1296"/>
    <lineage>
        <taxon>Bacteria</taxon>
        <taxon>Bacillati</taxon>
        <taxon>Bacillota</taxon>
        <taxon>Bacilli</taxon>
        <taxon>Bacillales</taxon>
        <taxon>Staphylococcaceae</taxon>
        <taxon>Mammaliicoccus</taxon>
    </lineage>
</organism>
<evidence type="ECO:0000259" key="9">
    <source>
        <dbReference type="PROSITE" id="PS50850"/>
    </source>
</evidence>
<dbReference type="PRINTS" id="PR01036">
    <property type="entry name" value="TCRTETB"/>
</dbReference>
<keyword evidence="3 8" id="KW-0813">Transport</keyword>
<dbReference type="PANTHER" id="PTHR43124">
    <property type="entry name" value="PURINE EFFLUX PUMP PBUE"/>
    <property type="match status" value="1"/>
</dbReference>
<dbReference type="CDD" id="cd17320">
    <property type="entry name" value="MFS_MdfA_MDR_like"/>
    <property type="match status" value="1"/>
</dbReference>
<evidence type="ECO:0000256" key="6">
    <source>
        <dbReference type="ARBA" id="ARBA00022989"/>
    </source>
</evidence>
<dbReference type="Gene3D" id="1.20.1720.10">
    <property type="entry name" value="Multidrug resistance protein D"/>
    <property type="match status" value="1"/>
</dbReference>
<dbReference type="InterPro" id="IPR011701">
    <property type="entry name" value="MFS"/>
</dbReference>
<evidence type="ECO:0000256" key="1">
    <source>
        <dbReference type="ARBA" id="ARBA00004651"/>
    </source>
</evidence>
<comment type="caution">
    <text evidence="8">Lacks conserved residue(s) required for the propagation of feature annotation.</text>
</comment>
<dbReference type="InterPro" id="IPR004812">
    <property type="entry name" value="Efflux_drug-R_Bcr/CmlA"/>
</dbReference>
<feature type="transmembrane region" description="Helical" evidence="8">
    <location>
        <begin position="304"/>
        <end position="324"/>
    </location>
</feature>
<evidence type="ECO:0000256" key="3">
    <source>
        <dbReference type="ARBA" id="ARBA00022448"/>
    </source>
</evidence>
<dbReference type="SUPFAM" id="SSF103473">
    <property type="entry name" value="MFS general substrate transporter"/>
    <property type="match status" value="1"/>
</dbReference>
<comment type="subcellular location">
    <subcellularLocation>
        <location evidence="1 8">Cell membrane</location>
        <topology evidence="1 8">Multi-pass membrane protein</topology>
    </subcellularLocation>
</comment>
<evidence type="ECO:0000256" key="5">
    <source>
        <dbReference type="ARBA" id="ARBA00022692"/>
    </source>
</evidence>
<dbReference type="GO" id="GO:1990961">
    <property type="term" value="P:xenobiotic detoxification by transmembrane export across the plasma membrane"/>
    <property type="evidence" value="ECO:0007669"/>
    <property type="project" value="InterPro"/>
</dbReference>
<keyword evidence="6 8" id="KW-1133">Transmembrane helix</keyword>
<keyword evidence="7 8" id="KW-0472">Membrane</keyword>
<feature type="transmembrane region" description="Helical" evidence="8">
    <location>
        <begin position="245"/>
        <end position="265"/>
    </location>
</feature>
<feature type="transmembrane region" description="Helical" evidence="8">
    <location>
        <begin position="365"/>
        <end position="389"/>
    </location>
</feature>
<dbReference type="AlphaFoldDB" id="A0AAI8DL05"/>
<dbReference type="GO" id="GO:0005886">
    <property type="term" value="C:plasma membrane"/>
    <property type="evidence" value="ECO:0007669"/>
    <property type="project" value="UniProtKB-SubCell"/>
</dbReference>
<evidence type="ECO:0000256" key="7">
    <source>
        <dbReference type="ARBA" id="ARBA00023136"/>
    </source>
</evidence>
<keyword evidence="5 8" id="KW-0812">Transmembrane</keyword>
<feature type="transmembrane region" description="Helical" evidence="8">
    <location>
        <begin position="211"/>
        <end position="230"/>
    </location>
</feature>
<dbReference type="Pfam" id="PF07690">
    <property type="entry name" value="MFS_1"/>
    <property type="match status" value="1"/>
</dbReference>
<evidence type="ECO:0000313" key="11">
    <source>
        <dbReference type="Proteomes" id="UP000197058"/>
    </source>
</evidence>
<dbReference type="NCBIfam" id="TIGR00710">
    <property type="entry name" value="efflux_Bcr_CflA"/>
    <property type="match status" value="1"/>
</dbReference>
<feature type="transmembrane region" description="Helical" evidence="8">
    <location>
        <begin position="102"/>
        <end position="123"/>
    </location>
</feature>
<dbReference type="InterPro" id="IPR036259">
    <property type="entry name" value="MFS_trans_sf"/>
</dbReference>
<dbReference type="PANTHER" id="PTHR43124:SF3">
    <property type="entry name" value="CHLORAMPHENICOL EFFLUX PUMP RV0191"/>
    <property type="match status" value="1"/>
</dbReference>